<accession>A0A6J3MJ37</accession>
<evidence type="ECO:0000256" key="2">
    <source>
        <dbReference type="ARBA" id="ARBA00046328"/>
    </source>
</evidence>
<dbReference type="InterPro" id="IPR003034">
    <property type="entry name" value="SAP_dom"/>
</dbReference>
<keyword evidence="5" id="KW-1185">Reference proteome</keyword>
<dbReference type="GO" id="GO:0016973">
    <property type="term" value="P:poly(A)+ mRNA export from nucleus"/>
    <property type="evidence" value="ECO:0007669"/>
    <property type="project" value="TreeGrafter"/>
</dbReference>
<feature type="region of interest" description="Disordered" evidence="3">
    <location>
        <begin position="39"/>
        <end position="66"/>
    </location>
</feature>
<dbReference type="InterPro" id="IPR040746">
    <property type="entry name" value="THO1_MOS11_C"/>
</dbReference>
<evidence type="ECO:0000313" key="5">
    <source>
        <dbReference type="Proteomes" id="UP000504637"/>
    </source>
</evidence>
<reference evidence="6" key="2">
    <citation type="submission" date="2020-04" db="EMBL/GenBank/DDBJ databases">
        <authorList>
            <consortium name="NCBI Genome Project"/>
        </authorList>
    </citation>
    <scope>NUCLEOTIDE SEQUENCE</scope>
    <source>
        <strain evidence="6">CBS 342.82</strain>
    </source>
</reference>
<feature type="compositionally biased region" description="Basic and acidic residues" evidence="3">
    <location>
        <begin position="189"/>
        <end position="217"/>
    </location>
</feature>
<feature type="compositionally biased region" description="Acidic residues" evidence="3">
    <location>
        <begin position="56"/>
        <end position="66"/>
    </location>
</feature>
<feature type="domain" description="SAP" evidence="4">
    <location>
        <begin position="4"/>
        <end position="38"/>
    </location>
</feature>
<dbReference type="InterPro" id="IPR052240">
    <property type="entry name" value="SAP_domain_ribonucleoprotein"/>
</dbReference>
<dbReference type="OrthoDB" id="445357at2759"/>
<feature type="region of interest" description="Disordered" evidence="3">
    <location>
        <begin position="170"/>
        <end position="270"/>
    </location>
</feature>
<dbReference type="GeneID" id="54364015"/>
<dbReference type="PROSITE" id="PS50800">
    <property type="entry name" value="SAP"/>
    <property type="match status" value="1"/>
</dbReference>
<organism evidence="6">
    <name type="scientific">Dissoconium aciculare CBS 342.82</name>
    <dbReference type="NCBI Taxonomy" id="1314786"/>
    <lineage>
        <taxon>Eukaryota</taxon>
        <taxon>Fungi</taxon>
        <taxon>Dikarya</taxon>
        <taxon>Ascomycota</taxon>
        <taxon>Pezizomycotina</taxon>
        <taxon>Dothideomycetes</taxon>
        <taxon>Dothideomycetidae</taxon>
        <taxon>Mycosphaerellales</taxon>
        <taxon>Dissoconiaceae</taxon>
        <taxon>Dissoconium</taxon>
    </lineage>
</organism>
<proteinExistence type="inferred from homology"/>
<comment type="similarity">
    <text evidence="2">Belongs to the SAP domain-containing ribonucleoprotein family.</text>
</comment>
<sequence>MSEYAKKKNDELIALCKERGLAHSGKKADLVKRLEEFDSQPAASDTVPAGAAAAAPEDEIDWDEDDAAKTATTAAAANAIAAGGLGQVQNPQAVPNQEAAIDPATTSDLTTQPAPAASAPEEQKEEVDFSTGLAARTIDEEIEKRKARARKFGLPEDTEEIKALERAKRFGTTGATEIPGLGLLNGALPEKRERKQRGGDATESDGGIRKKGQERSRGARGKVRAAASGGGEKKAKPASAAAAGEGGQYPGWMTQKDREAADRRKAKYAS</sequence>
<evidence type="ECO:0000256" key="3">
    <source>
        <dbReference type="SAM" id="MobiDB-lite"/>
    </source>
</evidence>
<dbReference type="RefSeq" id="XP_033464959.1">
    <property type="nucleotide sequence ID" value="XM_033606215.1"/>
</dbReference>
<gene>
    <name evidence="6" type="ORF">K489DRAFT_386343</name>
</gene>
<reference evidence="6" key="1">
    <citation type="submission" date="2020-01" db="EMBL/GenBank/DDBJ databases">
        <authorList>
            <consortium name="DOE Joint Genome Institute"/>
            <person name="Haridas S."/>
            <person name="Albert R."/>
            <person name="Binder M."/>
            <person name="Bloem J."/>
            <person name="Labutti K."/>
            <person name="Salamov A."/>
            <person name="Andreopoulos B."/>
            <person name="Baker S.E."/>
            <person name="Barry K."/>
            <person name="Bills G."/>
            <person name="Bluhm B.H."/>
            <person name="Cannon C."/>
            <person name="Castanera R."/>
            <person name="Culley D.E."/>
            <person name="Daum C."/>
            <person name="Ezra D."/>
            <person name="Gonzalez J.B."/>
            <person name="Henrissat B."/>
            <person name="Kuo A."/>
            <person name="Liang C."/>
            <person name="Lipzen A."/>
            <person name="Lutzoni F."/>
            <person name="Magnuson J."/>
            <person name="Mondo S."/>
            <person name="Nolan M."/>
            <person name="Ohm R."/>
            <person name="Pangilinan J."/>
            <person name="Park H.-J."/>
            <person name="Ramirez L."/>
            <person name="Alfaro M."/>
            <person name="Sun H."/>
            <person name="Tritt A."/>
            <person name="Yoshinaga Y."/>
            <person name="Zwiers L.-H."/>
            <person name="Turgeon B.G."/>
            <person name="Goodwin S.B."/>
            <person name="Spatafora J.W."/>
            <person name="Crous P.W."/>
            <person name="Grigoriev I.V."/>
        </authorList>
    </citation>
    <scope>NUCLEOTIDE SEQUENCE</scope>
    <source>
        <strain evidence="6">CBS 342.82</strain>
    </source>
</reference>
<reference evidence="6" key="3">
    <citation type="submission" date="2025-08" db="UniProtKB">
        <authorList>
            <consortium name="RefSeq"/>
        </authorList>
    </citation>
    <scope>IDENTIFICATION</scope>
    <source>
        <strain evidence="6">CBS 342.82</strain>
    </source>
</reference>
<dbReference type="SUPFAM" id="SSF68906">
    <property type="entry name" value="SAP domain"/>
    <property type="match status" value="1"/>
</dbReference>
<dbReference type="Pfam" id="PF02037">
    <property type="entry name" value="SAP"/>
    <property type="match status" value="1"/>
</dbReference>
<keyword evidence="1" id="KW-0597">Phosphoprotein</keyword>
<dbReference type="Gene3D" id="1.10.720.30">
    <property type="entry name" value="SAP domain"/>
    <property type="match status" value="1"/>
</dbReference>
<dbReference type="AlphaFoldDB" id="A0A6J3MJ37"/>
<dbReference type="Proteomes" id="UP000504637">
    <property type="component" value="Unplaced"/>
</dbReference>
<feature type="compositionally biased region" description="Low complexity" evidence="3">
    <location>
        <begin position="41"/>
        <end position="55"/>
    </location>
</feature>
<dbReference type="GO" id="GO:0005634">
    <property type="term" value="C:nucleus"/>
    <property type="evidence" value="ECO:0007669"/>
    <property type="project" value="TreeGrafter"/>
</dbReference>
<dbReference type="SMART" id="SM00513">
    <property type="entry name" value="SAP"/>
    <property type="match status" value="1"/>
</dbReference>
<feature type="region of interest" description="Disordered" evidence="3">
    <location>
        <begin position="88"/>
        <end position="135"/>
    </location>
</feature>
<dbReference type="InterPro" id="IPR036361">
    <property type="entry name" value="SAP_dom_sf"/>
</dbReference>
<protein>
    <recommendedName>
        <fullName evidence="4">SAP domain-containing protein</fullName>
    </recommendedName>
</protein>
<dbReference type="Pfam" id="PF18592">
    <property type="entry name" value="Tho1_MOS11_C"/>
    <property type="match status" value="1"/>
</dbReference>
<dbReference type="PANTHER" id="PTHR46551">
    <property type="entry name" value="SAP DOMAIN-CONTAINING RIBONUCLEOPROTEIN"/>
    <property type="match status" value="1"/>
</dbReference>
<name>A0A6J3MJ37_9PEZI</name>
<evidence type="ECO:0000256" key="1">
    <source>
        <dbReference type="ARBA" id="ARBA00022553"/>
    </source>
</evidence>
<evidence type="ECO:0000313" key="6">
    <source>
        <dbReference type="RefSeq" id="XP_033464959.1"/>
    </source>
</evidence>
<dbReference type="PANTHER" id="PTHR46551:SF1">
    <property type="entry name" value="SAP DOMAIN-CONTAINING RIBONUCLEOPROTEIN"/>
    <property type="match status" value="1"/>
</dbReference>
<evidence type="ECO:0000259" key="4">
    <source>
        <dbReference type="PROSITE" id="PS50800"/>
    </source>
</evidence>